<evidence type="ECO:0000313" key="4">
    <source>
        <dbReference type="WBParaSite" id="NBR_0000727701-mRNA-1"/>
    </source>
</evidence>
<evidence type="ECO:0000313" key="2">
    <source>
        <dbReference type="EMBL" id="VDL70867.1"/>
    </source>
</evidence>
<reference evidence="2 3" key="2">
    <citation type="submission" date="2018-11" db="EMBL/GenBank/DDBJ databases">
        <authorList>
            <consortium name="Pathogen Informatics"/>
        </authorList>
    </citation>
    <scope>NUCLEOTIDE SEQUENCE [LARGE SCALE GENOMIC DNA]</scope>
</reference>
<feature type="compositionally biased region" description="Basic and acidic residues" evidence="1">
    <location>
        <begin position="96"/>
        <end position="113"/>
    </location>
</feature>
<keyword evidence="3" id="KW-1185">Reference proteome</keyword>
<reference evidence="4" key="1">
    <citation type="submission" date="2017-02" db="UniProtKB">
        <authorList>
            <consortium name="WormBaseParasite"/>
        </authorList>
    </citation>
    <scope>IDENTIFICATION</scope>
</reference>
<protein>
    <submittedName>
        <fullName evidence="2 4">Uncharacterized protein</fullName>
    </submittedName>
</protein>
<feature type="region of interest" description="Disordered" evidence="1">
    <location>
        <begin position="141"/>
        <end position="164"/>
    </location>
</feature>
<feature type="region of interest" description="Disordered" evidence="1">
    <location>
        <begin position="96"/>
        <end position="116"/>
    </location>
</feature>
<accession>A0A0N4XWJ9</accession>
<name>A0A0N4XWJ9_NIPBR</name>
<evidence type="ECO:0000256" key="1">
    <source>
        <dbReference type="SAM" id="MobiDB-lite"/>
    </source>
</evidence>
<dbReference type="Proteomes" id="UP000271162">
    <property type="component" value="Unassembled WGS sequence"/>
</dbReference>
<evidence type="ECO:0000313" key="3">
    <source>
        <dbReference type="Proteomes" id="UP000271162"/>
    </source>
</evidence>
<dbReference type="AlphaFoldDB" id="A0A0N4XWJ9"/>
<organism evidence="4">
    <name type="scientific">Nippostrongylus brasiliensis</name>
    <name type="common">Rat hookworm</name>
    <dbReference type="NCBI Taxonomy" id="27835"/>
    <lineage>
        <taxon>Eukaryota</taxon>
        <taxon>Metazoa</taxon>
        <taxon>Ecdysozoa</taxon>
        <taxon>Nematoda</taxon>
        <taxon>Chromadorea</taxon>
        <taxon>Rhabditida</taxon>
        <taxon>Rhabditina</taxon>
        <taxon>Rhabditomorpha</taxon>
        <taxon>Strongyloidea</taxon>
        <taxon>Heligmosomidae</taxon>
        <taxon>Nippostrongylus</taxon>
    </lineage>
</organism>
<dbReference type="WBParaSite" id="NBR_0000727701-mRNA-1">
    <property type="protein sequence ID" value="NBR_0000727701-mRNA-1"/>
    <property type="gene ID" value="NBR_0000727701"/>
</dbReference>
<sequence length="164" mass="17938">MRASPPQIGPEIQVNSNANVIMLISGSDRRIEVLENGRDEQQKLSSLRHTDIPRRARGHLGQSEEIRIQAIIGLSSVDEGTLGTRSMSLAVNIKSEQPRCREATGRGAQEGHDGPPYTAKTLLHPEKTFNCDRFGTLLKGRNAPSEAVNPSEASIEKNTPSNKF</sequence>
<gene>
    <name evidence="2" type="ORF">NBR_LOCUS7278</name>
</gene>
<dbReference type="EMBL" id="UYSL01019875">
    <property type="protein sequence ID" value="VDL70867.1"/>
    <property type="molecule type" value="Genomic_DNA"/>
</dbReference>
<proteinExistence type="predicted"/>